<dbReference type="Proteomes" id="UP001244011">
    <property type="component" value="Unassembled WGS sequence"/>
</dbReference>
<dbReference type="InterPro" id="IPR051397">
    <property type="entry name" value="Zn-ADH-like_protein"/>
</dbReference>
<dbReference type="RefSeq" id="XP_060283445.1">
    <property type="nucleotide sequence ID" value="XM_060431523.1"/>
</dbReference>
<gene>
    <name evidence="2" type="ORF">QBC33DRAFT_587678</name>
</gene>
<feature type="domain" description="Enoyl reductase (ER)" evidence="1">
    <location>
        <begin position="11"/>
        <end position="343"/>
    </location>
</feature>
<name>A0AAJ0FH25_9PEZI</name>
<evidence type="ECO:0000313" key="3">
    <source>
        <dbReference type="Proteomes" id="UP001244011"/>
    </source>
</evidence>
<dbReference type="Gene3D" id="3.40.50.720">
    <property type="entry name" value="NAD(P)-binding Rossmann-like Domain"/>
    <property type="match status" value="1"/>
</dbReference>
<dbReference type="Pfam" id="PF08240">
    <property type="entry name" value="ADH_N"/>
    <property type="match status" value="1"/>
</dbReference>
<dbReference type="PANTHER" id="PTHR43677">
    <property type="entry name" value="SHORT-CHAIN DEHYDROGENASE/REDUCTASE"/>
    <property type="match status" value="1"/>
</dbReference>
<reference evidence="2" key="1">
    <citation type="submission" date="2023-06" db="EMBL/GenBank/DDBJ databases">
        <title>Genome-scale phylogeny and comparative genomics of the fungal order Sordariales.</title>
        <authorList>
            <consortium name="Lawrence Berkeley National Laboratory"/>
            <person name="Hensen N."/>
            <person name="Bonometti L."/>
            <person name="Westerberg I."/>
            <person name="Brannstrom I.O."/>
            <person name="Guillou S."/>
            <person name="Cros-Aarteil S."/>
            <person name="Calhoun S."/>
            <person name="Haridas S."/>
            <person name="Kuo A."/>
            <person name="Mondo S."/>
            <person name="Pangilinan J."/>
            <person name="Riley R."/>
            <person name="Labutti K."/>
            <person name="Andreopoulos B."/>
            <person name="Lipzen A."/>
            <person name="Chen C."/>
            <person name="Yanf M."/>
            <person name="Daum C."/>
            <person name="Ng V."/>
            <person name="Clum A."/>
            <person name="Steindorff A."/>
            <person name="Ohm R."/>
            <person name="Martin F."/>
            <person name="Silar P."/>
            <person name="Natvig D."/>
            <person name="Lalanne C."/>
            <person name="Gautier V."/>
            <person name="Ament-Velasquez S.L."/>
            <person name="Kruys A."/>
            <person name="Hutchinson M.I."/>
            <person name="Powell A.J."/>
            <person name="Barry K."/>
            <person name="Miller A.N."/>
            <person name="Grigoriev I.V."/>
            <person name="Debuchy R."/>
            <person name="Gladieux P."/>
            <person name="Thoren M.H."/>
            <person name="Johannesson H."/>
        </authorList>
    </citation>
    <scope>NUCLEOTIDE SEQUENCE</scope>
    <source>
        <strain evidence="2">8032-3</strain>
    </source>
</reference>
<dbReference type="InterPro" id="IPR036291">
    <property type="entry name" value="NAD(P)-bd_dom_sf"/>
</dbReference>
<dbReference type="Pfam" id="PF00107">
    <property type="entry name" value="ADH_zinc_N"/>
    <property type="match status" value="1"/>
</dbReference>
<dbReference type="EMBL" id="MU839009">
    <property type="protein sequence ID" value="KAK1767232.1"/>
    <property type="molecule type" value="Genomic_DNA"/>
</dbReference>
<dbReference type="PANTHER" id="PTHR43677:SF4">
    <property type="entry name" value="QUINONE OXIDOREDUCTASE-LIKE PROTEIN 2"/>
    <property type="match status" value="1"/>
</dbReference>
<organism evidence="2 3">
    <name type="scientific">Phialemonium atrogriseum</name>
    <dbReference type="NCBI Taxonomy" id="1093897"/>
    <lineage>
        <taxon>Eukaryota</taxon>
        <taxon>Fungi</taxon>
        <taxon>Dikarya</taxon>
        <taxon>Ascomycota</taxon>
        <taxon>Pezizomycotina</taxon>
        <taxon>Sordariomycetes</taxon>
        <taxon>Sordariomycetidae</taxon>
        <taxon>Cephalothecales</taxon>
        <taxon>Cephalothecaceae</taxon>
        <taxon>Phialemonium</taxon>
    </lineage>
</organism>
<keyword evidence="3" id="KW-1185">Reference proteome</keyword>
<dbReference type="GO" id="GO:0016491">
    <property type="term" value="F:oxidoreductase activity"/>
    <property type="evidence" value="ECO:0007669"/>
    <property type="project" value="InterPro"/>
</dbReference>
<evidence type="ECO:0000259" key="1">
    <source>
        <dbReference type="SMART" id="SM00829"/>
    </source>
</evidence>
<dbReference type="InterPro" id="IPR020843">
    <property type="entry name" value="ER"/>
</dbReference>
<dbReference type="GeneID" id="85314710"/>
<proteinExistence type="predicted"/>
<dbReference type="InterPro" id="IPR013154">
    <property type="entry name" value="ADH-like_N"/>
</dbReference>
<dbReference type="InterPro" id="IPR013149">
    <property type="entry name" value="ADH-like_C"/>
</dbReference>
<evidence type="ECO:0000313" key="2">
    <source>
        <dbReference type="EMBL" id="KAK1767232.1"/>
    </source>
</evidence>
<comment type="caution">
    <text evidence="2">The sequence shown here is derived from an EMBL/GenBank/DDBJ whole genome shotgun (WGS) entry which is preliminary data.</text>
</comment>
<dbReference type="SUPFAM" id="SSF51735">
    <property type="entry name" value="NAD(P)-binding Rossmann-fold domains"/>
    <property type="match status" value="1"/>
</dbReference>
<dbReference type="AlphaFoldDB" id="A0AAJ0FH25"/>
<dbReference type="SUPFAM" id="SSF50129">
    <property type="entry name" value="GroES-like"/>
    <property type="match status" value="1"/>
</dbReference>
<sequence length="357" mass="37527">MKAVVIHKFVTDLDKVHPSDVDPPPVTNDQVVIDVKAAGVNFVDTLYAQGKHQNNRNLVTPPFTLGLEFSGVVRSVPPTTTTSPSPFPFPPGTPVFGDAPSGSYATQLSLPASASLHAIPRGWTFADAAGVAATLPVAYGALVLRGRLSAGETVLVLGAAGGLGVAAVQVAAAAAGRGGCRVIGVAGGAGRCAVVRGLGAGVRCVDRLAGRGQWWEAVMEETGGRGVDVVFDPVGLVGLSLKCLAHRGRILVVGFAGRDAASMEGVMMNRVLLKQAELIGYRFGESHRRYPGEKEQIWRELWPLIEAGKIKPVLYDEKYMGLESVPRALKDIASGKIWGKAVVHVDTAEEEGQKARL</sequence>
<dbReference type="Gene3D" id="3.90.180.10">
    <property type="entry name" value="Medium-chain alcohol dehydrogenases, catalytic domain"/>
    <property type="match status" value="1"/>
</dbReference>
<accession>A0AAJ0FH25</accession>
<dbReference type="GO" id="GO:0005739">
    <property type="term" value="C:mitochondrion"/>
    <property type="evidence" value="ECO:0007669"/>
    <property type="project" value="TreeGrafter"/>
</dbReference>
<protein>
    <recommendedName>
        <fullName evidence="1">Enoyl reductase (ER) domain-containing protein</fullName>
    </recommendedName>
</protein>
<dbReference type="InterPro" id="IPR011032">
    <property type="entry name" value="GroES-like_sf"/>
</dbReference>
<dbReference type="SMART" id="SM00829">
    <property type="entry name" value="PKS_ER"/>
    <property type="match status" value="1"/>
</dbReference>